<evidence type="ECO:0000259" key="1">
    <source>
        <dbReference type="Pfam" id="PF21906"/>
    </source>
</evidence>
<dbReference type="InterPro" id="IPR054105">
    <property type="entry name" value="WHD_NrtR"/>
</dbReference>
<dbReference type="SUPFAM" id="SSF55811">
    <property type="entry name" value="Nudix"/>
    <property type="match status" value="1"/>
</dbReference>
<evidence type="ECO:0000313" key="2">
    <source>
        <dbReference type="EMBL" id="MBB6126851.1"/>
    </source>
</evidence>
<comment type="caution">
    <text evidence="2">The sequence shown here is derived from an EMBL/GenBank/DDBJ whole genome shotgun (WGS) entry which is preliminary data.</text>
</comment>
<sequence>MNSISELQDFIINGHKHYMPHISIDAAIFGYHDHQLKILLSGYKALGGYCLPGGYIKRTETLDEAANRIVAESTSLTDLYLKQYKTFGDPDRIKWSELDFEKFSKEIGLPYIKDSWLIDQTISVGYYALTDFSLVTPKAGLLSDSCDWFNIDEIPPLLYDHDQMVKDALHTLRTQLYYYPIAEKLLPAKFTLTEIHAVYETLLGKKLDIRNFPKKLVFLGLIKKLNEKRNIGPHRAPFLYKFDLKKYTKALETGTTLT</sequence>
<dbReference type="Gene3D" id="3.90.79.10">
    <property type="entry name" value="Nucleoside Triphosphate Pyrophosphohydrolase"/>
    <property type="match status" value="1"/>
</dbReference>
<feature type="domain" description="NrtR DNA-binding winged helix" evidence="1">
    <location>
        <begin position="184"/>
        <end position="242"/>
    </location>
</feature>
<organism evidence="2 3">
    <name type="scientific">Mucilaginibacter lappiensis</name>
    <dbReference type="NCBI Taxonomy" id="354630"/>
    <lineage>
        <taxon>Bacteria</taxon>
        <taxon>Pseudomonadati</taxon>
        <taxon>Bacteroidota</taxon>
        <taxon>Sphingobacteriia</taxon>
        <taxon>Sphingobacteriales</taxon>
        <taxon>Sphingobacteriaceae</taxon>
        <taxon>Mucilaginibacter</taxon>
    </lineage>
</organism>
<gene>
    <name evidence="2" type="ORF">HDF22_000956</name>
</gene>
<dbReference type="InterPro" id="IPR015797">
    <property type="entry name" value="NUDIX_hydrolase-like_dom_sf"/>
</dbReference>
<dbReference type="SUPFAM" id="SSF46785">
    <property type="entry name" value="Winged helix' DNA-binding domain"/>
    <property type="match status" value="1"/>
</dbReference>
<dbReference type="PANTHER" id="PTHR43736:SF4">
    <property type="entry name" value="SLR1690 PROTEIN"/>
    <property type="match status" value="1"/>
</dbReference>
<dbReference type="Pfam" id="PF21906">
    <property type="entry name" value="WHD_NrtR"/>
    <property type="match status" value="1"/>
</dbReference>
<dbReference type="Proteomes" id="UP000548326">
    <property type="component" value="Unassembled WGS sequence"/>
</dbReference>
<accession>A0A841JFL2</accession>
<dbReference type="CDD" id="cd18873">
    <property type="entry name" value="NUDIX_NadM_like"/>
    <property type="match status" value="1"/>
</dbReference>
<proteinExistence type="predicted"/>
<dbReference type="PANTHER" id="PTHR43736">
    <property type="entry name" value="ADP-RIBOSE PYROPHOSPHATASE"/>
    <property type="match status" value="1"/>
</dbReference>
<dbReference type="RefSeq" id="WP_183585973.1">
    <property type="nucleotide sequence ID" value="NZ_JACHCA010000002.1"/>
</dbReference>
<dbReference type="Gene3D" id="1.10.10.10">
    <property type="entry name" value="Winged helix-like DNA-binding domain superfamily/Winged helix DNA-binding domain"/>
    <property type="match status" value="1"/>
</dbReference>
<reference evidence="2 3" key="1">
    <citation type="submission" date="2020-08" db="EMBL/GenBank/DDBJ databases">
        <title>Genomic Encyclopedia of Type Strains, Phase IV (KMG-V): Genome sequencing to study the core and pangenomes of soil and plant-associated prokaryotes.</title>
        <authorList>
            <person name="Whitman W."/>
        </authorList>
    </citation>
    <scope>NUCLEOTIDE SEQUENCE [LARGE SCALE GENOMIC DNA]</scope>
    <source>
        <strain evidence="2 3">MP601</strain>
    </source>
</reference>
<dbReference type="EMBL" id="JACHCA010000002">
    <property type="protein sequence ID" value="MBB6126851.1"/>
    <property type="molecule type" value="Genomic_DNA"/>
</dbReference>
<dbReference type="InterPro" id="IPR036390">
    <property type="entry name" value="WH_DNA-bd_sf"/>
</dbReference>
<dbReference type="AlphaFoldDB" id="A0A841JFL2"/>
<dbReference type="InterPro" id="IPR036388">
    <property type="entry name" value="WH-like_DNA-bd_sf"/>
</dbReference>
<evidence type="ECO:0000313" key="3">
    <source>
        <dbReference type="Proteomes" id="UP000548326"/>
    </source>
</evidence>
<name>A0A841JFL2_9SPHI</name>
<protein>
    <submittedName>
        <fullName evidence="2">ADP-ribose pyrophosphatase YjhB (NUDIX family)</fullName>
    </submittedName>
</protein>